<feature type="transmembrane region" description="Helical" evidence="9">
    <location>
        <begin position="207"/>
        <end position="226"/>
    </location>
</feature>
<evidence type="ECO:0000256" key="6">
    <source>
        <dbReference type="ARBA" id="ARBA00022692"/>
    </source>
</evidence>
<feature type="transmembrane region" description="Helical" evidence="9">
    <location>
        <begin position="144"/>
        <end position="167"/>
    </location>
</feature>
<reference evidence="12" key="1">
    <citation type="submission" date="2018-05" db="EMBL/GenBank/DDBJ databases">
        <title>Pseudarcicella sp. HME7025 Genome sequencing and assembly.</title>
        <authorList>
            <person name="Kim H."/>
            <person name="Kang H."/>
            <person name="Joh K."/>
        </authorList>
    </citation>
    <scope>NUCLEOTIDE SEQUENCE [LARGE SCALE GENOMIC DNA]</scope>
    <source>
        <strain evidence="12">HME7025</strain>
    </source>
</reference>
<evidence type="ECO:0000313" key="11">
    <source>
        <dbReference type="EMBL" id="AWL09283.1"/>
    </source>
</evidence>
<evidence type="ECO:0000259" key="10">
    <source>
        <dbReference type="PROSITE" id="PS51012"/>
    </source>
</evidence>
<feature type="transmembrane region" description="Helical" evidence="9">
    <location>
        <begin position="105"/>
        <end position="132"/>
    </location>
</feature>
<name>A0A2S2DV96_9BACT</name>
<feature type="domain" description="ABC transmembrane type-2" evidence="10">
    <location>
        <begin position="35"/>
        <end position="259"/>
    </location>
</feature>
<feature type="transmembrane region" description="Helical" evidence="9">
    <location>
        <begin position="238"/>
        <end position="256"/>
    </location>
</feature>
<evidence type="ECO:0000256" key="3">
    <source>
        <dbReference type="ARBA" id="ARBA00022448"/>
    </source>
</evidence>
<sequence>MNLIQQKIKEISSDWELLVILAKRDISVRYKQTILGLSWAIVKPVATMLVFLFAYKQVAKIQDLSGYPIQLVIFSGILFWNYFANSLQAISNSILVNSNLISKVYFPRLIICFSSIAVSLVDFVVGLAVYLILTLSLHQSISPYIVLLPLALLITSLFALGFGLIFASFSVKYRDVQQIIPLIVQYGFFATPIVYTTKQLSEKSWFLYYNILNPLAGLVEMFRACLISQYDLLTVQNLGISIIASILVFILGIIIFDKREDSFVDYL</sequence>
<evidence type="ECO:0000313" key="12">
    <source>
        <dbReference type="Proteomes" id="UP000245468"/>
    </source>
</evidence>
<dbReference type="Pfam" id="PF01061">
    <property type="entry name" value="ABC2_membrane"/>
    <property type="match status" value="1"/>
</dbReference>
<dbReference type="KEGG" id="psez:HME7025_01426"/>
<dbReference type="InterPro" id="IPR013525">
    <property type="entry name" value="ABC2_TM"/>
</dbReference>
<dbReference type="GO" id="GO:0005886">
    <property type="term" value="C:plasma membrane"/>
    <property type="evidence" value="ECO:0007669"/>
    <property type="project" value="UniProtKB-SubCell"/>
</dbReference>
<keyword evidence="3 9" id="KW-0813">Transport</keyword>
<keyword evidence="6 9" id="KW-0812">Transmembrane</keyword>
<dbReference type="GO" id="GO:0015920">
    <property type="term" value="P:lipopolysaccharide transport"/>
    <property type="evidence" value="ECO:0007669"/>
    <property type="project" value="TreeGrafter"/>
</dbReference>
<evidence type="ECO:0000256" key="1">
    <source>
        <dbReference type="ARBA" id="ARBA00004429"/>
    </source>
</evidence>
<dbReference type="PANTHER" id="PTHR30413">
    <property type="entry name" value="INNER MEMBRANE TRANSPORT PERMEASE"/>
    <property type="match status" value="1"/>
</dbReference>
<dbReference type="RefSeq" id="WP_109322979.1">
    <property type="nucleotide sequence ID" value="NZ_CP029346.1"/>
</dbReference>
<comment type="similarity">
    <text evidence="2 9">Belongs to the ABC-2 integral membrane protein family.</text>
</comment>
<keyword evidence="8 9" id="KW-0472">Membrane</keyword>
<evidence type="ECO:0000256" key="4">
    <source>
        <dbReference type="ARBA" id="ARBA00022475"/>
    </source>
</evidence>
<dbReference type="InterPro" id="IPR047817">
    <property type="entry name" value="ABC2_TM_bact-type"/>
</dbReference>
<gene>
    <name evidence="11" type="ORF">HME7025_01426</name>
</gene>
<dbReference type="EMBL" id="CP029346">
    <property type="protein sequence ID" value="AWL09283.1"/>
    <property type="molecule type" value="Genomic_DNA"/>
</dbReference>
<protein>
    <recommendedName>
        <fullName evidence="9">Transport permease protein</fullName>
    </recommendedName>
</protein>
<evidence type="ECO:0000256" key="9">
    <source>
        <dbReference type="RuleBase" id="RU361157"/>
    </source>
</evidence>
<dbReference type="Proteomes" id="UP000245468">
    <property type="component" value="Chromosome"/>
</dbReference>
<evidence type="ECO:0000256" key="8">
    <source>
        <dbReference type="ARBA" id="ARBA00023136"/>
    </source>
</evidence>
<feature type="transmembrane region" description="Helical" evidence="9">
    <location>
        <begin position="33"/>
        <end position="55"/>
    </location>
</feature>
<evidence type="ECO:0000256" key="5">
    <source>
        <dbReference type="ARBA" id="ARBA00022519"/>
    </source>
</evidence>
<dbReference type="GO" id="GO:0140359">
    <property type="term" value="F:ABC-type transporter activity"/>
    <property type="evidence" value="ECO:0007669"/>
    <property type="project" value="InterPro"/>
</dbReference>
<proteinExistence type="inferred from homology"/>
<keyword evidence="4 9" id="KW-1003">Cell membrane</keyword>
<dbReference type="OrthoDB" id="9786910at2"/>
<keyword evidence="5" id="KW-0997">Cell inner membrane</keyword>
<feature type="transmembrane region" description="Helical" evidence="9">
    <location>
        <begin position="67"/>
        <end position="84"/>
    </location>
</feature>
<feature type="transmembrane region" description="Helical" evidence="9">
    <location>
        <begin position="179"/>
        <end position="195"/>
    </location>
</feature>
<comment type="subcellular location">
    <subcellularLocation>
        <location evidence="1">Cell inner membrane</location>
        <topology evidence="1">Multi-pass membrane protein</topology>
    </subcellularLocation>
    <subcellularLocation>
        <location evidence="9">Cell membrane</location>
        <topology evidence="9">Multi-pass membrane protein</topology>
    </subcellularLocation>
</comment>
<dbReference type="PANTHER" id="PTHR30413:SF8">
    <property type="entry name" value="TRANSPORT PERMEASE PROTEIN"/>
    <property type="match status" value="1"/>
</dbReference>
<dbReference type="AlphaFoldDB" id="A0A2S2DV96"/>
<keyword evidence="7 9" id="KW-1133">Transmembrane helix</keyword>
<organism evidence="11 12">
    <name type="scientific">Aquirufa nivalisilvae</name>
    <dbReference type="NCBI Taxonomy" id="2516557"/>
    <lineage>
        <taxon>Bacteria</taxon>
        <taxon>Pseudomonadati</taxon>
        <taxon>Bacteroidota</taxon>
        <taxon>Cytophagia</taxon>
        <taxon>Cytophagales</taxon>
        <taxon>Flectobacillaceae</taxon>
        <taxon>Aquirufa</taxon>
    </lineage>
</organism>
<keyword evidence="12" id="KW-1185">Reference proteome</keyword>
<dbReference type="PROSITE" id="PS51012">
    <property type="entry name" value="ABC_TM2"/>
    <property type="match status" value="1"/>
</dbReference>
<evidence type="ECO:0000256" key="7">
    <source>
        <dbReference type="ARBA" id="ARBA00022989"/>
    </source>
</evidence>
<accession>A0A2S2DV96</accession>
<evidence type="ECO:0000256" key="2">
    <source>
        <dbReference type="ARBA" id="ARBA00007783"/>
    </source>
</evidence>